<evidence type="ECO:0000313" key="3">
    <source>
        <dbReference type="Proteomes" id="UP001230685"/>
    </source>
</evidence>
<dbReference type="Proteomes" id="UP001230685">
    <property type="component" value="Unassembled WGS sequence"/>
</dbReference>
<proteinExistence type="predicted"/>
<name>A0ABT9EPM9_9SPHN</name>
<dbReference type="InterPro" id="IPR038296">
    <property type="entry name" value="ParD_sf"/>
</dbReference>
<dbReference type="InterPro" id="IPR010985">
    <property type="entry name" value="Ribbon_hlx_hlx"/>
</dbReference>
<comment type="caution">
    <text evidence="2">The sequence shown here is derived from an EMBL/GenBank/DDBJ whole genome shotgun (WGS) entry which is preliminary data.</text>
</comment>
<dbReference type="NCBIfam" id="TIGR02606">
    <property type="entry name" value="antidote_CC2985"/>
    <property type="match status" value="1"/>
</dbReference>
<dbReference type="InterPro" id="IPR022789">
    <property type="entry name" value="ParD"/>
</dbReference>
<dbReference type="SUPFAM" id="SSF47598">
    <property type="entry name" value="Ribbon-helix-helix"/>
    <property type="match status" value="1"/>
</dbReference>
<keyword evidence="1" id="KW-1277">Toxin-antitoxin system</keyword>
<evidence type="ECO:0000256" key="1">
    <source>
        <dbReference type="ARBA" id="ARBA00022649"/>
    </source>
</evidence>
<keyword evidence="3" id="KW-1185">Reference proteome</keyword>
<reference evidence="2 3" key="1">
    <citation type="submission" date="2023-07" db="EMBL/GenBank/DDBJ databases">
        <authorList>
            <person name="Kim M.K."/>
        </authorList>
    </citation>
    <scope>NUCLEOTIDE SEQUENCE [LARGE SCALE GENOMIC DNA]</scope>
    <source>
        <strain evidence="2 3">KR1UV-12</strain>
    </source>
</reference>
<organism evidence="2 3">
    <name type="scientific">Sphingomonas aurea</name>
    <dbReference type="NCBI Taxonomy" id="3063994"/>
    <lineage>
        <taxon>Bacteria</taxon>
        <taxon>Pseudomonadati</taxon>
        <taxon>Pseudomonadota</taxon>
        <taxon>Alphaproteobacteria</taxon>
        <taxon>Sphingomonadales</taxon>
        <taxon>Sphingomonadaceae</taxon>
        <taxon>Sphingomonas</taxon>
    </lineage>
</organism>
<dbReference type="Gene3D" id="6.10.10.120">
    <property type="entry name" value="Antitoxin ParD1-like"/>
    <property type="match status" value="1"/>
</dbReference>
<protein>
    <submittedName>
        <fullName evidence="2">Type II toxin-antitoxin system ParD family antitoxin</fullName>
    </submittedName>
</protein>
<dbReference type="RefSeq" id="WP_305174478.1">
    <property type="nucleotide sequence ID" value="NZ_JAUUDS010000014.1"/>
</dbReference>
<dbReference type="EMBL" id="JAUUDS010000014">
    <property type="protein sequence ID" value="MDP1028771.1"/>
    <property type="molecule type" value="Genomic_DNA"/>
</dbReference>
<dbReference type="CDD" id="cd22231">
    <property type="entry name" value="RHH_NikR_HicB-like"/>
    <property type="match status" value="1"/>
</dbReference>
<gene>
    <name evidence="2" type="ORF">Q5H91_16230</name>
</gene>
<accession>A0ABT9EPM9</accession>
<evidence type="ECO:0000313" key="2">
    <source>
        <dbReference type="EMBL" id="MDP1028771.1"/>
    </source>
</evidence>
<sequence length="92" mass="9945">MASMNISLPDPMRDYVQGRIDDGHYASVSDYVRALIRQDQSGIEDEKRWLGELDASIAESLAEMSADGGIDLDRACDAALAEIGTTGGPSRR</sequence>